<organism evidence="1 2">
    <name type="scientific">Lactobacillus phage SAC12B</name>
    <dbReference type="NCBI Taxonomy" id="2510941"/>
    <lineage>
        <taxon>Viruses</taxon>
        <taxon>Duplodnaviria</taxon>
        <taxon>Heunggongvirae</taxon>
        <taxon>Uroviricota</taxon>
        <taxon>Caudoviricetes</taxon>
        <taxon>Herelleviridae</taxon>
        <taxon>Tybeckvirus</taxon>
        <taxon>Tybeckvirus SAC12B</taxon>
    </lineage>
</organism>
<accession>A0A4Y5FFV2</accession>
<reference evidence="1" key="1">
    <citation type="submission" date="2019-02" db="EMBL/GenBank/DDBJ databases">
        <title>Isolation of virulent Lactobacillus brevis phages.</title>
        <authorList>
            <person name="Feyereisen M."/>
            <person name="Mahony J."/>
            <person name="O'Sullivan T."/>
            <person name="van Sinderen D."/>
        </authorList>
    </citation>
    <scope>NUCLEOTIDE SEQUENCE [LARGE SCALE GENOMIC DNA]</scope>
</reference>
<dbReference type="Proteomes" id="UP000306187">
    <property type="component" value="Segment"/>
</dbReference>
<keyword evidence="2" id="KW-1185">Reference proteome</keyword>
<proteinExistence type="predicted"/>
<evidence type="ECO:0000313" key="2">
    <source>
        <dbReference type="Proteomes" id="UP000306187"/>
    </source>
</evidence>
<dbReference type="EMBL" id="MK504446">
    <property type="protein sequence ID" value="QBJ03935.1"/>
    <property type="molecule type" value="Genomic_DNA"/>
</dbReference>
<gene>
    <name evidence="1" type="ORF">SAC12B_0146</name>
</gene>
<protein>
    <submittedName>
        <fullName evidence="1">Adsorption protein</fullName>
    </submittedName>
</protein>
<name>A0A4Y5FFV2_9CAUD</name>
<sequence>MAFDFYNDMMAKQADITINTDRWWKHGGTDNYVLNNTTWDASSSKYIGNMGRQKGKHQLNGTYTTSTTVSVAHNYSYTTMDQFMRVRDVEFTATGLTPLATGFYLTFNGVRVTITPSSGYSTDTSGKGTVTTDSNGAFSGKFSVPSNVPVGTVETIFTNDKDSCVTTYTASGMTQHTGVYYTDETYFNTQYVTAYVSDPVAETFQLPQDSYVTSFDIPFGSVDLTEPVKFQLREVSNTGYPTSTVYANVTVPSENIKTSQDGSVLTNIKLPTPFLANANVQYAFVLASQSDNYTVFRAKLGELSLADKKTKCNSQPYGDGVMFTSSNSTTWTADHTADLKFNINIAKFNPTAEIVFDVLKNIKMDTFVAFSNFLTPNNTNCTWYYRMIGQDDSGDADITKKNWLPLAPFETTEADTIITQFQLKADFTATDFSSPVINMDSLSLGQFITALKGNYIGRTIDATQAPFNTIHTVFSAQLPNNAVVTPYYSLDGGNTWKQYTQAPTTTTQTNGYVQYAYTEKLSNDATSFKIKLTLSTQSSFLKPYVTNLMNTFNKE</sequence>
<evidence type="ECO:0000313" key="1">
    <source>
        <dbReference type="EMBL" id="QBJ03935.1"/>
    </source>
</evidence>